<dbReference type="PhylomeDB" id="A0A0G4HVM5"/>
<dbReference type="EMBL" id="CDMZ01004050">
    <property type="protein sequence ID" value="CEM48474.1"/>
    <property type="molecule type" value="Genomic_DNA"/>
</dbReference>
<protein>
    <submittedName>
        <fullName evidence="1">Uncharacterized protein</fullName>
    </submittedName>
</protein>
<name>A0A0G4HVM5_9ALVE</name>
<proteinExistence type="predicted"/>
<organism evidence="1">
    <name type="scientific">Chromera velia CCMP2878</name>
    <dbReference type="NCBI Taxonomy" id="1169474"/>
    <lineage>
        <taxon>Eukaryota</taxon>
        <taxon>Sar</taxon>
        <taxon>Alveolata</taxon>
        <taxon>Colpodellida</taxon>
        <taxon>Chromeraceae</taxon>
        <taxon>Chromera</taxon>
    </lineage>
</organism>
<accession>A0A0G4HVM5</accession>
<evidence type="ECO:0000313" key="1">
    <source>
        <dbReference type="EMBL" id="CEM48474.1"/>
    </source>
</evidence>
<sequence>MGLGGGSRRGKQAWTFGGGVYIQMGADMSFLSSVSRKKDLIDRMFALGSLAAIERARGPILEQLISAVSLRGEEEGGWTAEVRIDSHICDFLDGKSPYRHPLVTALKEQWQGGVIALIEGGAGVTRSHRFRDGHWGETSSPVAYAIKSCQWRVAERLIRAGGRLGPGESDLSTLLDESVDSDKLSADAVRVLWANMGQPSDSLPLPPQALLTVRRSEVKACNQS</sequence>
<dbReference type="VEuPathDB" id="CryptoDB:Cvel_8860"/>
<gene>
    <name evidence="1" type="ORF">Cvel_8860</name>
</gene>
<reference evidence="1" key="1">
    <citation type="submission" date="2014-11" db="EMBL/GenBank/DDBJ databases">
        <authorList>
            <person name="Otto D Thomas"/>
            <person name="Naeem Raeece"/>
        </authorList>
    </citation>
    <scope>NUCLEOTIDE SEQUENCE</scope>
</reference>
<dbReference type="AlphaFoldDB" id="A0A0G4HVM5"/>